<organism evidence="2 3">
    <name type="scientific">Rubrobacter marinus</name>
    <dbReference type="NCBI Taxonomy" id="2653852"/>
    <lineage>
        <taxon>Bacteria</taxon>
        <taxon>Bacillati</taxon>
        <taxon>Actinomycetota</taxon>
        <taxon>Rubrobacteria</taxon>
        <taxon>Rubrobacterales</taxon>
        <taxon>Rubrobacteraceae</taxon>
        <taxon>Rubrobacter</taxon>
    </lineage>
</organism>
<dbReference type="RefSeq" id="WP_166396753.1">
    <property type="nucleotide sequence ID" value="NZ_CP045121.1"/>
</dbReference>
<proteinExistence type="predicted"/>
<evidence type="ECO:0000313" key="3">
    <source>
        <dbReference type="Proteomes" id="UP000502706"/>
    </source>
</evidence>
<feature type="transmembrane region" description="Helical" evidence="1">
    <location>
        <begin position="119"/>
        <end position="138"/>
    </location>
</feature>
<evidence type="ECO:0000256" key="1">
    <source>
        <dbReference type="SAM" id="Phobius"/>
    </source>
</evidence>
<evidence type="ECO:0000313" key="2">
    <source>
        <dbReference type="EMBL" id="QIN79091.1"/>
    </source>
</evidence>
<feature type="transmembrane region" description="Helical" evidence="1">
    <location>
        <begin position="87"/>
        <end position="107"/>
    </location>
</feature>
<reference evidence="2 3" key="1">
    <citation type="submission" date="2019-10" db="EMBL/GenBank/DDBJ databases">
        <title>Rubrobacter sp nov SCSIO 52915 isolated from a deep-sea sediment in the South China Sea.</title>
        <authorList>
            <person name="Chen R.W."/>
        </authorList>
    </citation>
    <scope>NUCLEOTIDE SEQUENCE [LARGE SCALE GENOMIC DNA]</scope>
    <source>
        <strain evidence="2 3">SCSIO 52915</strain>
    </source>
</reference>
<feature type="transmembrane region" description="Helical" evidence="1">
    <location>
        <begin position="61"/>
        <end position="81"/>
    </location>
</feature>
<dbReference type="Proteomes" id="UP000502706">
    <property type="component" value="Chromosome"/>
</dbReference>
<dbReference type="Pfam" id="PF04657">
    <property type="entry name" value="DMT_YdcZ"/>
    <property type="match status" value="1"/>
</dbReference>
<evidence type="ECO:0008006" key="4">
    <source>
        <dbReference type="Google" id="ProtNLM"/>
    </source>
</evidence>
<dbReference type="EMBL" id="CP045121">
    <property type="protein sequence ID" value="QIN79091.1"/>
    <property type="molecule type" value="Genomic_DNA"/>
</dbReference>
<protein>
    <recommendedName>
        <fullName evidence="4">EamA-like transporter family protein</fullName>
    </recommendedName>
</protein>
<keyword evidence="1" id="KW-0472">Membrane</keyword>
<keyword evidence="1" id="KW-0812">Transmembrane</keyword>
<dbReference type="InterPro" id="IPR006750">
    <property type="entry name" value="YdcZ"/>
</dbReference>
<name>A0A6G8PY01_9ACTN</name>
<dbReference type="AlphaFoldDB" id="A0A6G8PY01"/>
<gene>
    <name evidence="2" type="ORF">GBA65_11795</name>
</gene>
<keyword evidence="1" id="KW-1133">Transmembrane helix</keyword>
<dbReference type="KEGG" id="rmar:GBA65_11795"/>
<keyword evidence="3" id="KW-1185">Reference proteome</keyword>
<sequence length="140" mass="13909">MKFAALAVLVGIAVAFQATLTSVSQRTIGPTALVAISGLTTAIAAAGVYPFLARPEFTARAVGFAAASGVLGAFILGGIAYSAGQTGVARTLSLVIASQLIVSLVLDSIGVFGADGQDFSPLTVLGVALILVGGVLVVRY</sequence>
<feature type="transmembrane region" description="Helical" evidence="1">
    <location>
        <begin position="27"/>
        <end position="49"/>
    </location>
</feature>
<accession>A0A6G8PY01</accession>